<reference evidence="1 2" key="1">
    <citation type="submission" date="2017-09" db="EMBL/GenBank/DDBJ databases">
        <authorList>
            <person name="Ehlers B."/>
            <person name="Leendertz F.H."/>
        </authorList>
    </citation>
    <scope>NUCLEOTIDE SEQUENCE [LARGE SCALE GENOMIC DNA]</scope>
    <source>
        <strain evidence="1 2">CGMCC 4.6857</strain>
    </source>
</reference>
<organism evidence="1 2">
    <name type="scientific">Paractinoplanes atraurantiacus</name>
    <dbReference type="NCBI Taxonomy" id="1036182"/>
    <lineage>
        <taxon>Bacteria</taxon>
        <taxon>Bacillati</taxon>
        <taxon>Actinomycetota</taxon>
        <taxon>Actinomycetes</taxon>
        <taxon>Micromonosporales</taxon>
        <taxon>Micromonosporaceae</taxon>
        <taxon>Paractinoplanes</taxon>
    </lineage>
</organism>
<proteinExistence type="predicted"/>
<gene>
    <name evidence="1" type="ORF">SAMN05421748_10640</name>
</gene>
<evidence type="ECO:0000313" key="2">
    <source>
        <dbReference type="Proteomes" id="UP000219612"/>
    </source>
</evidence>
<protein>
    <submittedName>
        <fullName evidence="1">Uncharacterized protein</fullName>
    </submittedName>
</protein>
<accession>A0A285HXP3</accession>
<dbReference type="AlphaFoldDB" id="A0A285HXP3"/>
<dbReference type="EMBL" id="OBDY01000006">
    <property type="protein sequence ID" value="SNY40475.1"/>
    <property type="molecule type" value="Genomic_DNA"/>
</dbReference>
<dbReference type="OrthoDB" id="3295600at2"/>
<dbReference type="RefSeq" id="WP_143234656.1">
    <property type="nucleotide sequence ID" value="NZ_OBDY01000006.1"/>
</dbReference>
<evidence type="ECO:0000313" key="1">
    <source>
        <dbReference type="EMBL" id="SNY40475.1"/>
    </source>
</evidence>
<keyword evidence="2" id="KW-1185">Reference proteome</keyword>
<dbReference type="Proteomes" id="UP000219612">
    <property type="component" value="Unassembled WGS sequence"/>
</dbReference>
<name>A0A285HXP3_9ACTN</name>
<sequence length="74" mass="8131">MWDQPVVTVRARGGSAKSRSCLDKVISDFNGLTATTDLKVVPGAADIEVYFGTESRFRAIEPHYVSGNDGFFYL</sequence>